<dbReference type="InterPro" id="IPR006680">
    <property type="entry name" value="Amidohydro-rel"/>
</dbReference>
<dbReference type="EMBL" id="CAFBOS010000087">
    <property type="protein sequence ID" value="CAB4999101.1"/>
    <property type="molecule type" value="Genomic_DNA"/>
</dbReference>
<name>A0A6J7P1I6_9ZZZZ</name>
<evidence type="ECO:0000256" key="1">
    <source>
        <dbReference type="ARBA" id="ARBA00023239"/>
    </source>
</evidence>
<evidence type="ECO:0000313" key="5">
    <source>
        <dbReference type="EMBL" id="CAB4898499.1"/>
    </source>
</evidence>
<evidence type="ECO:0000313" key="6">
    <source>
        <dbReference type="EMBL" id="CAB4999101.1"/>
    </source>
</evidence>
<dbReference type="GO" id="GO:0019748">
    <property type="term" value="P:secondary metabolic process"/>
    <property type="evidence" value="ECO:0007669"/>
    <property type="project" value="TreeGrafter"/>
</dbReference>
<dbReference type="EMBL" id="CAFBMH010000017">
    <property type="protein sequence ID" value="CAB4898499.1"/>
    <property type="molecule type" value="Genomic_DNA"/>
</dbReference>
<proteinExistence type="predicted"/>
<dbReference type="EMBL" id="CAEZYR010000121">
    <property type="protein sequence ID" value="CAB4763566.1"/>
    <property type="molecule type" value="Genomic_DNA"/>
</dbReference>
<dbReference type="PANTHER" id="PTHR21240">
    <property type="entry name" value="2-AMINO-3-CARBOXYLMUCONATE-6-SEMIALDEHYDE DECARBOXYLASE"/>
    <property type="match status" value="1"/>
</dbReference>
<keyword evidence="1" id="KW-0456">Lyase</keyword>
<organism evidence="6">
    <name type="scientific">freshwater metagenome</name>
    <dbReference type="NCBI Taxonomy" id="449393"/>
    <lineage>
        <taxon>unclassified sequences</taxon>
        <taxon>metagenomes</taxon>
        <taxon>ecological metagenomes</taxon>
    </lineage>
</organism>
<gene>
    <name evidence="3" type="ORF">UFOPK2754_02573</name>
    <name evidence="4" type="ORF">UFOPK3139_00425</name>
    <name evidence="5" type="ORF">UFOPK3543_00722</name>
    <name evidence="6" type="ORF">UFOPK3967_01514</name>
</gene>
<dbReference type="EMBL" id="CAFABA010000010">
    <property type="protein sequence ID" value="CAB4816870.1"/>
    <property type="molecule type" value="Genomic_DNA"/>
</dbReference>
<sequence length="423" mass="46231">MERDAIVVDDQGDQRYIVISADGHAGGSIGGYRPYLDREWLDEFDAWAATYEIPYEDLLGDKGERNWDSARRRSDLELDGQVAEVIFPNTVPPFFPKVALTSQPPALTAGDMDRRWAGLQAHNRWLADFCADAPGRRAGVAQITLYDIEASVAEVRRTHAAGLRGGVLLPGTPPGLGLPQLFDPCYEPLWQVCAELGVPVNHHTGSASPPMGATDVDAVVFLLEVSWWAHRALTHLLVGGALDRHPDLQLVFTEQGTAWVPEELAKLDYFFDRMRSADGSQEQVWGRAVVERLSLKPSEYWSRQCHVGASFIRPPEVGLRDLVGVDRIMWGSDYPHKESSHPFSHEAMRAAFAGVPHDETARMLGGNAAALYGFDLDALAPLAAVFGPRVLAIDQPLAPGELPIAAAKCPAFVGQQFAEALPG</sequence>
<dbReference type="GO" id="GO:0016787">
    <property type="term" value="F:hydrolase activity"/>
    <property type="evidence" value="ECO:0007669"/>
    <property type="project" value="InterPro"/>
</dbReference>
<dbReference type="Gene3D" id="3.20.20.140">
    <property type="entry name" value="Metal-dependent hydrolases"/>
    <property type="match status" value="1"/>
</dbReference>
<dbReference type="InterPro" id="IPR032465">
    <property type="entry name" value="ACMSD"/>
</dbReference>
<protein>
    <submittedName>
        <fullName evidence="6">Unannotated protein</fullName>
    </submittedName>
</protein>
<feature type="domain" description="Amidohydrolase-related" evidence="2">
    <location>
        <begin position="120"/>
        <end position="374"/>
    </location>
</feature>
<accession>A0A6J7P1I6</accession>
<dbReference type="Pfam" id="PF04909">
    <property type="entry name" value="Amidohydro_2"/>
    <property type="match status" value="1"/>
</dbReference>
<evidence type="ECO:0000313" key="3">
    <source>
        <dbReference type="EMBL" id="CAB4763566.1"/>
    </source>
</evidence>
<dbReference type="SUPFAM" id="SSF51556">
    <property type="entry name" value="Metallo-dependent hydrolases"/>
    <property type="match status" value="1"/>
</dbReference>
<dbReference type="InterPro" id="IPR032466">
    <property type="entry name" value="Metal_Hydrolase"/>
</dbReference>
<reference evidence="6" key="1">
    <citation type="submission" date="2020-05" db="EMBL/GenBank/DDBJ databases">
        <authorList>
            <person name="Chiriac C."/>
            <person name="Salcher M."/>
            <person name="Ghai R."/>
            <person name="Kavagutti S V."/>
        </authorList>
    </citation>
    <scope>NUCLEOTIDE SEQUENCE</scope>
</reference>
<dbReference type="PANTHER" id="PTHR21240:SF28">
    <property type="entry name" value="ISO-OROTATE DECARBOXYLASE (EUROFUNG)"/>
    <property type="match status" value="1"/>
</dbReference>
<dbReference type="GO" id="GO:0016831">
    <property type="term" value="F:carboxy-lyase activity"/>
    <property type="evidence" value="ECO:0007669"/>
    <property type="project" value="InterPro"/>
</dbReference>
<dbReference type="GO" id="GO:0005737">
    <property type="term" value="C:cytoplasm"/>
    <property type="evidence" value="ECO:0007669"/>
    <property type="project" value="TreeGrafter"/>
</dbReference>
<evidence type="ECO:0000313" key="4">
    <source>
        <dbReference type="EMBL" id="CAB4816870.1"/>
    </source>
</evidence>
<dbReference type="AlphaFoldDB" id="A0A6J7P1I6"/>
<evidence type="ECO:0000259" key="2">
    <source>
        <dbReference type="Pfam" id="PF04909"/>
    </source>
</evidence>